<evidence type="ECO:0000256" key="1">
    <source>
        <dbReference type="ARBA" id="ARBA00001614"/>
    </source>
</evidence>
<comment type="similarity">
    <text evidence="3 8">Belongs to the aldose epimerase family.</text>
</comment>
<comment type="caution">
    <text evidence="9">The sequence shown here is derived from an EMBL/GenBank/DDBJ whole genome shotgun (WGS) entry which is preliminary data.</text>
</comment>
<dbReference type="InterPro" id="IPR018052">
    <property type="entry name" value="Ald1_epimerase_CS"/>
</dbReference>
<dbReference type="InterPro" id="IPR011013">
    <property type="entry name" value="Gal_mutarotase_sf_dom"/>
</dbReference>
<evidence type="ECO:0000256" key="5">
    <source>
        <dbReference type="ARBA" id="ARBA00014165"/>
    </source>
</evidence>
<keyword evidence="6 8" id="KW-0413">Isomerase</keyword>
<evidence type="ECO:0000256" key="3">
    <source>
        <dbReference type="ARBA" id="ARBA00006206"/>
    </source>
</evidence>
<dbReference type="Gene3D" id="2.70.98.10">
    <property type="match status" value="1"/>
</dbReference>
<evidence type="ECO:0000256" key="6">
    <source>
        <dbReference type="ARBA" id="ARBA00023235"/>
    </source>
</evidence>
<dbReference type="NCBIfam" id="NF008277">
    <property type="entry name" value="PRK11055.1"/>
    <property type="match status" value="1"/>
</dbReference>
<proteinExistence type="inferred from homology"/>
<dbReference type="PANTHER" id="PTHR10091">
    <property type="entry name" value="ALDOSE-1-EPIMERASE"/>
    <property type="match status" value="1"/>
</dbReference>
<name>A0ABS6JR26_9BACI</name>
<reference evidence="9 10" key="1">
    <citation type="submission" date="2021-06" db="EMBL/GenBank/DDBJ databases">
        <title>Bacillus sp. RD4P76, an endophyte from a halophyte.</title>
        <authorList>
            <person name="Sun J.-Q."/>
        </authorList>
    </citation>
    <scope>NUCLEOTIDE SEQUENCE [LARGE SCALE GENOMIC DNA]</scope>
    <source>
        <strain evidence="9 10">JCM 17098</strain>
    </source>
</reference>
<evidence type="ECO:0000256" key="7">
    <source>
        <dbReference type="ARBA" id="ARBA00023277"/>
    </source>
</evidence>
<keyword evidence="7 8" id="KW-0119">Carbohydrate metabolism</keyword>
<evidence type="ECO:0000256" key="2">
    <source>
        <dbReference type="ARBA" id="ARBA00005028"/>
    </source>
</evidence>
<organism evidence="9 10">
    <name type="scientific">Evansella alkalicola</name>
    <dbReference type="NCBI Taxonomy" id="745819"/>
    <lineage>
        <taxon>Bacteria</taxon>
        <taxon>Bacillati</taxon>
        <taxon>Bacillota</taxon>
        <taxon>Bacilli</taxon>
        <taxon>Bacillales</taxon>
        <taxon>Bacillaceae</taxon>
        <taxon>Evansella</taxon>
    </lineage>
</organism>
<dbReference type="InterPro" id="IPR047215">
    <property type="entry name" value="Galactose_mutarotase-like"/>
</dbReference>
<keyword evidence="10" id="KW-1185">Reference proteome</keyword>
<dbReference type="Pfam" id="PF01263">
    <property type="entry name" value="Aldose_epim"/>
    <property type="match status" value="1"/>
</dbReference>
<dbReference type="EC" id="5.1.3.3" evidence="4 8"/>
<dbReference type="PIRSF" id="PIRSF005096">
    <property type="entry name" value="GALM"/>
    <property type="match status" value="1"/>
</dbReference>
<sequence length="349" mass="39123">MNITQQKFGQLEGKDVHAYTLKNDHNFELTCINYGCIITELLVPDNKGNVENVVLGFDNMEDYQKHSPFFGATIGRVAGRIAKGKFELDGKTYQLPINDGNNHLHGGITGFDKVLWDVKTIEDPDQVGVVFTYVSLDGEEGYPGEVNIEVTYIVNNDNELIIKYNGKTNKKTILNLTNHTYFNLSGNLKRDIKDHELTLKSSKFIPLNKELIPTGEYANVDGTPFDFRNGRKVGEGMTSEHDQNVLAGNGYDHPFVLDENNAREIFLEDTQSGRNLLIETDEPCVVFYSGNMLNGDFNIGGKKAEKNLALCLETQKHPDAINHPNFASIVLSPEETYVSQTTYSFNVKK</sequence>
<comment type="catalytic activity">
    <reaction evidence="1 8">
        <text>alpha-D-glucose = beta-D-glucose</text>
        <dbReference type="Rhea" id="RHEA:10264"/>
        <dbReference type="ChEBI" id="CHEBI:15903"/>
        <dbReference type="ChEBI" id="CHEBI:17925"/>
        <dbReference type="EC" id="5.1.3.3"/>
    </reaction>
</comment>
<evidence type="ECO:0000256" key="4">
    <source>
        <dbReference type="ARBA" id="ARBA00013185"/>
    </source>
</evidence>
<dbReference type="PROSITE" id="PS00545">
    <property type="entry name" value="ALDOSE_1_EPIMERASE"/>
    <property type="match status" value="1"/>
</dbReference>
<dbReference type="RefSeq" id="WP_088076312.1">
    <property type="nucleotide sequence ID" value="NZ_JAHQCR010000030.1"/>
</dbReference>
<dbReference type="InterPro" id="IPR014718">
    <property type="entry name" value="GH-type_carb-bd"/>
</dbReference>
<accession>A0ABS6JR26</accession>
<dbReference type="EMBL" id="JAHQCR010000030">
    <property type="protein sequence ID" value="MBU9721011.1"/>
    <property type="molecule type" value="Genomic_DNA"/>
</dbReference>
<evidence type="ECO:0000256" key="8">
    <source>
        <dbReference type="PIRNR" id="PIRNR005096"/>
    </source>
</evidence>
<protein>
    <recommendedName>
        <fullName evidence="5 8">Aldose 1-epimerase</fullName>
        <ecNumber evidence="4 8">5.1.3.3</ecNumber>
    </recommendedName>
</protein>
<gene>
    <name evidence="9" type="ORF">KS407_06080</name>
</gene>
<evidence type="ECO:0000313" key="10">
    <source>
        <dbReference type="Proteomes" id="UP000790580"/>
    </source>
</evidence>
<evidence type="ECO:0000313" key="9">
    <source>
        <dbReference type="EMBL" id="MBU9721011.1"/>
    </source>
</evidence>
<dbReference type="SUPFAM" id="SSF74650">
    <property type="entry name" value="Galactose mutarotase-like"/>
    <property type="match status" value="1"/>
</dbReference>
<comment type="pathway">
    <text evidence="2 8">Carbohydrate metabolism; hexose metabolism.</text>
</comment>
<dbReference type="Proteomes" id="UP000790580">
    <property type="component" value="Unassembled WGS sequence"/>
</dbReference>
<dbReference type="CDD" id="cd09019">
    <property type="entry name" value="galactose_mutarotase_like"/>
    <property type="match status" value="1"/>
</dbReference>
<dbReference type="PANTHER" id="PTHR10091:SF0">
    <property type="entry name" value="GALACTOSE MUTAROTASE"/>
    <property type="match status" value="1"/>
</dbReference>
<dbReference type="InterPro" id="IPR008183">
    <property type="entry name" value="Aldose_1/G6P_1-epimerase"/>
</dbReference>
<dbReference type="InterPro" id="IPR015443">
    <property type="entry name" value="Aldose_1-epimerase"/>
</dbReference>